<feature type="region of interest" description="Disordered" evidence="12">
    <location>
        <begin position="563"/>
        <end position="621"/>
    </location>
</feature>
<feature type="compositionally biased region" description="Acidic residues" evidence="12">
    <location>
        <begin position="582"/>
        <end position="592"/>
    </location>
</feature>
<accession>A0ABY9CZT3</accession>
<keyword evidence="5" id="KW-0812">Transmembrane</keyword>
<evidence type="ECO:0000256" key="3">
    <source>
        <dbReference type="ARBA" id="ARBA00010913"/>
    </source>
</evidence>
<dbReference type="InterPro" id="IPR039910">
    <property type="entry name" value="D15-like"/>
</dbReference>
<keyword evidence="7" id="KW-0805">Transcription regulation</keyword>
<name>A0ABY9CZT3_VITVI</name>
<keyword evidence="10" id="KW-0539">Nucleus</keyword>
<dbReference type="PANTHER" id="PTHR12815">
    <property type="entry name" value="SORTING AND ASSEMBLY MACHINERY SAMM50 PROTEIN FAMILY MEMBER"/>
    <property type="match status" value="1"/>
</dbReference>
<dbReference type="EMBL" id="CP126660">
    <property type="protein sequence ID" value="WKA00666.1"/>
    <property type="molecule type" value="Genomic_DNA"/>
</dbReference>
<dbReference type="Pfam" id="PF01103">
    <property type="entry name" value="Omp85"/>
    <property type="match status" value="1"/>
</dbReference>
<feature type="compositionally biased region" description="Polar residues" evidence="12">
    <location>
        <begin position="567"/>
        <end position="581"/>
    </location>
</feature>
<evidence type="ECO:0000256" key="1">
    <source>
        <dbReference type="ARBA" id="ARBA00004123"/>
    </source>
</evidence>
<proteinExistence type="inferred from homology"/>
<dbReference type="Proteomes" id="UP001227230">
    <property type="component" value="Chromosome 13"/>
</dbReference>
<dbReference type="Gene3D" id="3.10.20.310">
    <property type="entry name" value="membrane protein fhac"/>
    <property type="match status" value="1"/>
</dbReference>
<feature type="compositionally biased region" description="Basic and acidic residues" evidence="12">
    <location>
        <begin position="913"/>
        <end position="925"/>
    </location>
</feature>
<dbReference type="InterPro" id="IPR017930">
    <property type="entry name" value="Myb_dom"/>
</dbReference>
<evidence type="ECO:0000256" key="6">
    <source>
        <dbReference type="ARBA" id="ARBA00022805"/>
    </source>
</evidence>
<evidence type="ECO:0000256" key="8">
    <source>
        <dbReference type="ARBA" id="ARBA00023136"/>
    </source>
</evidence>
<feature type="compositionally biased region" description="Basic and acidic residues" evidence="12">
    <location>
        <begin position="52"/>
        <end position="65"/>
    </location>
</feature>
<evidence type="ECO:0000259" key="13">
    <source>
        <dbReference type="PROSITE" id="PS51294"/>
    </source>
</evidence>
<keyword evidence="9" id="KW-0804">Transcription</keyword>
<comment type="similarity">
    <text evidence="3">Belongs to the SAM50/omp85 family.</text>
</comment>
<organism evidence="14 15">
    <name type="scientific">Vitis vinifera</name>
    <name type="common">Grape</name>
    <dbReference type="NCBI Taxonomy" id="29760"/>
    <lineage>
        <taxon>Eukaryota</taxon>
        <taxon>Viridiplantae</taxon>
        <taxon>Streptophyta</taxon>
        <taxon>Embryophyta</taxon>
        <taxon>Tracheophyta</taxon>
        <taxon>Spermatophyta</taxon>
        <taxon>Magnoliopsida</taxon>
        <taxon>eudicotyledons</taxon>
        <taxon>Gunneridae</taxon>
        <taxon>Pentapetalae</taxon>
        <taxon>rosids</taxon>
        <taxon>Vitales</taxon>
        <taxon>Vitaceae</taxon>
        <taxon>Viteae</taxon>
        <taxon>Vitis</taxon>
    </lineage>
</organism>
<keyword evidence="6" id="KW-0934">Plastid</keyword>
<keyword evidence="6" id="KW-1002">Plastid outer membrane</keyword>
<dbReference type="InterPro" id="IPR000184">
    <property type="entry name" value="Bac_surfAg_D15"/>
</dbReference>
<evidence type="ECO:0000256" key="5">
    <source>
        <dbReference type="ARBA" id="ARBA00022692"/>
    </source>
</evidence>
<keyword evidence="4" id="KW-1134">Transmembrane beta strand</keyword>
<evidence type="ECO:0000256" key="11">
    <source>
        <dbReference type="ARBA" id="ARBA00024013"/>
    </source>
</evidence>
<dbReference type="Gene3D" id="1.10.10.60">
    <property type="entry name" value="Homeodomain-like"/>
    <property type="match status" value="1"/>
</dbReference>
<comment type="subcellular location">
    <subcellularLocation>
        <location evidence="2">Mitochondrion outer membrane</location>
        <topology evidence="2">Multi-pass membrane protein</topology>
    </subcellularLocation>
    <subcellularLocation>
        <location evidence="1">Nucleus</location>
    </subcellularLocation>
    <subcellularLocation>
        <location evidence="11">Plastid</location>
        <location evidence="11">Chloroplast outer membrane</location>
    </subcellularLocation>
</comment>
<feature type="domain" description="HTH myb-type" evidence="13">
    <location>
        <begin position="625"/>
        <end position="685"/>
    </location>
</feature>
<dbReference type="InterPro" id="IPR009057">
    <property type="entry name" value="Homeodomain-like_sf"/>
</dbReference>
<evidence type="ECO:0000313" key="14">
    <source>
        <dbReference type="EMBL" id="WKA00666.1"/>
    </source>
</evidence>
<keyword evidence="15" id="KW-1185">Reference proteome</keyword>
<dbReference type="InterPro" id="IPR001005">
    <property type="entry name" value="SANT/Myb"/>
</dbReference>
<dbReference type="Gene3D" id="2.40.160.50">
    <property type="entry name" value="membrane protein fhac: a member of the omp85/tpsb transporter family"/>
    <property type="match status" value="1"/>
</dbReference>
<dbReference type="NCBIfam" id="TIGR01557">
    <property type="entry name" value="myb_SHAQKYF"/>
    <property type="match status" value="1"/>
</dbReference>
<protein>
    <recommendedName>
        <fullName evidence="13">HTH myb-type domain-containing protein</fullName>
    </recommendedName>
</protein>
<dbReference type="Pfam" id="PF00249">
    <property type="entry name" value="Myb_DNA-binding"/>
    <property type="match status" value="1"/>
</dbReference>
<evidence type="ECO:0000256" key="10">
    <source>
        <dbReference type="ARBA" id="ARBA00023242"/>
    </source>
</evidence>
<dbReference type="InterPro" id="IPR006447">
    <property type="entry name" value="Myb_dom_plants"/>
</dbReference>
<evidence type="ECO:0000256" key="9">
    <source>
        <dbReference type="ARBA" id="ARBA00023163"/>
    </source>
</evidence>
<evidence type="ECO:0000313" key="15">
    <source>
        <dbReference type="Proteomes" id="UP001227230"/>
    </source>
</evidence>
<feature type="region of interest" description="Disordered" evidence="12">
    <location>
        <begin position="1"/>
        <end position="65"/>
    </location>
</feature>
<reference evidence="14 15" key="1">
    <citation type="journal article" date="2023" name="Hortic Res">
        <title>The complete reference genome for grapevine (Vitis vinifera L.) genetics and breeding.</title>
        <authorList>
            <person name="Shi X."/>
            <person name="Cao S."/>
            <person name="Wang X."/>
            <person name="Huang S."/>
            <person name="Wang Y."/>
            <person name="Liu Z."/>
            <person name="Liu W."/>
            <person name="Leng X."/>
            <person name="Peng Y."/>
            <person name="Wang N."/>
            <person name="Wang Y."/>
            <person name="Ma Z."/>
            <person name="Xu X."/>
            <person name="Zhang F."/>
            <person name="Xue H."/>
            <person name="Zhong H."/>
            <person name="Wang Y."/>
            <person name="Zhang K."/>
            <person name="Velt A."/>
            <person name="Avia K."/>
            <person name="Holtgrawe D."/>
            <person name="Grimplet J."/>
            <person name="Matus J.T."/>
            <person name="Ware D."/>
            <person name="Wu X."/>
            <person name="Wang H."/>
            <person name="Liu C."/>
            <person name="Fang Y."/>
            <person name="Rustenholz C."/>
            <person name="Cheng Z."/>
            <person name="Xiao H."/>
            <person name="Zhou Y."/>
        </authorList>
    </citation>
    <scope>NUCLEOTIDE SEQUENCE [LARGE SCALE GENOMIC DNA]</scope>
    <source>
        <strain evidence="15">cv. Pinot noir / PN40024</strain>
        <tissue evidence="14">Leaf</tissue>
    </source>
</reference>
<feature type="region of interest" description="Disordered" evidence="12">
    <location>
        <begin position="876"/>
        <end position="934"/>
    </location>
</feature>
<sequence length="934" mass="104230">MALKENQEETPISENPNGDEEGGEESQADGVGDFEDEDEDEAEEEDEEEEARSEKSRESRLAEDGSKLESMFRRLASEKVKLRVHDVLIKGNTKTKDSLIEAELEAIKNATTMQELLKAAGIANHRFHSFGIFDSVGITLDCGPPELPGTVNVIVDVVETKNPLTGDLGIFTKPEARTWSLEGSLKLKNLFGYGDLWDGSLVYGWDQSSEISAGVSLPRFKGMVTPMLARVSLLSQDWLKFSSYKERSLGLNLGLISTKRHDLTYNLLWRTLTDPSQMSSRAVRRQLGHGLLSSLKYTFRIDNRNSVLRPTQGYAFISTSQIGGLVPDYRSLRFLRQEIDLRCAIPLGFYRTALNLGISGGVIFPWGNGALSMPSSLPERFFLGGNSSPVCTLGGPTTLLGFKSRGLGPTERRRLIRDKSNGENSETSGRDVIGGDLAVTAFADLSFDLPLKLFRDAGIHGHVFACAGNLTKLTENEFRKFSFQKFLDSFRSSAGFGIIVPTKLFRMEVNYCYILKQFEHDHGRTGLGFQFPNAVEPCPATALVVFFFFFGLRIVREKMKEMKGAGDSSTEGSKTTSFSNQEGEEGEEEEVDEYKKTKNGGSSSNSTVEESERKAGSGSVRRYVRSKMPRLRWTPDLHLCFLHAVERLGGQDRATPKLVLQLMDIKGLSISHVKSHLQMYRSKKIDDPNQVMMEQGLFIEGGDHHIYKLSHLPMLQSFNRRPDTSGFRYDSASASWRASMANQTYSPYRGGDASDRSKNGGYSSVSERIFRSNKGSSVLNYEFHVGNSSFNGQATWNNAHHTREEFQLYSQSHGSWRSQIRPSSIQSNYLQPQVLESRKQQVNRLNNPPPPQENQKTMLKRKSSDSNFDLDLNLSLKPAPKSHDHHLEKMDSTEIDSSLSLSLFSPPPSKLSRVKEGDGSRKHAEGASTLDLTL</sequence>
<gene>
    <name evidence="14" type="ORF">VitviT2T_019003</name>
</gene>
<evidence type="ECO:0000256" key="7">
    <source>
        <dbReference type="ARBA" id="ARBA00023015"/>
    </source>
</evidence>
<feature type="compositionally biased region" description="Acidic residues" evidence="12">
    <location>
        <begin position="17"/>
        <end position="51"/>
    </location>
</feature>
<feature type="region of interest" description="Disordered" evidence="12">
    <location>
        <begin position="843"/>
        <end position="864"/>
    </location>
</feature>
<keyword evidence="8" id="KW-0472">Membrane</keyword>
<evidence type="ECO:0000256" key="12">
    <source>
        <dbReference type="SAM" id="MobiDB-lite"/>
    </source>
</evidence>
<feature type="compositionally biased region" description="Basic and acidic residues" evidence="12">
    <location>
        <begin position="881"/>
        <end position="892"/>
    </location>
</feature>
<dbReference type="PANTHER" id="PTHR12815:SF18">
    <property type="entry name" value="SORTING AND ASSEMBLY MACHINERY COMPONENT 50 HOMOLOG"/>
    <property type="match status" value="1"/>
</dbReference>
<dbReference type="PROSITE" id="PS51294">
    <property type="entry name" value="HTH_MYB"/>
    <property type="match status" value="1"/>
</dbReference>
<evidence type="ECO:0000256" key="2">
    <source>
        <dbReference type="ARBA" id="ARBA00004374"/>
    </source>
</evidence>
<evidence type="ECO:0000256" key="4">
    <source>
        <dbReference type="ARBA" id="ARBA00022452"/>
    </source>
</evidence>
<dbReference type="SUPFAM" id="SSF46689">
    <property type="entry name" value="Homeodomain-like"/>
    <property type="match status" value="1"/>
</dbReference>